<dbReference type="RefSeq" id="WP_040729792.1">
    <property type="nucleotide sequence ID" value="NZ_QJKF01000006.1"/>
</dbReference>
<sequence>MNSNHTADQRRDIEAVLTELAQAWGRGDADAYGALFTEDASYTAWFGSVYQGRADIVASHRALFDSFLKGTKMADALLDIRFYGPDTAVVNSSGDIYKANRKRPEKLSKVQTYTLVRLDGRWLIAAFQNTKCKKLMQRFTFRFAPDARPAAAR</sequence>
<name>A0A318K3Z5_9NOCA</name>
<dbReference type="Proteomes" id="UP000247569">
    <property type="component" value="Unassembled WGS sequence"/>
</dbReference>
<feature type="domain" description="DUF4440" evidence="1">
    <location>
        <begin position="13"/>
        <end position="124"/>
    </location>
</feature>
<gene>
    <name evidence="2" type="ORF">DFR70_106274</name>
</gene>
<protein>
    <submittedName>
        <fullName evidence="2">Uncharacterized protein (TIGR02246 family)</fullName>
    </submittedName>
</protein>
<evidence type="ECO:0000259" key="1">
    <source>
        <dbReference type="Pfam" id="PF14534"/>
    </source>
</evidence>
<dbReference type="AlphaFoldDB" id="A0A318K3Z5"/>
<accession>A0A318K3Z5</accession>
<dbReference type="NCBIfam" id="TIGR02246">
    <property type="entry name" value="SgcJ/EcaC family oxidoreductase"/>
    <property type="match status" value="1"/>
</dbReference>
<proteinExistence type="predicted"/>
<reference evidence="2 3" key="1">
    <citation type="submission" date="2018-05" db="EMBL/GenBank/DDBJ databases">
        <title>Genomic Encyclopedia of Type Strains, Phase IV (KMG-IV): sequencing the most valuable type-strain genomes for metagenomic binning, comparative biology and taxonomic classification.</title>
        <authorList>
            <person name="Goeker M."/>
        </authorList>
    </citation>
    <scope>NUCLEOTIDE SEQUENCE [LARGE SCALE GENOMIC DNA]</scope>
    <source>
        <strain evidence="2 3">DSM 44704</strain>
    </source>
</reference>
<dbReference type="Gene3D" id="3.10.450.50">
    <property type="match status" value="1"/>
</dbReference>
<dbReference type="Pfam" id="PF14534">
    <property type="entry name" value="DUF4440"/>
    <property type="match status" value="1"/>
</dbReference>
<organism evidence="2 3">
    <name type="scientific">Nocardia tenerifensis</name>
    <dbReference type="NCBI Taxonomy" id="228006"/>
    <lineage>
        <taxon>Bacteria</taxon>
        <taxon>Bacillati</taxon>
        <taxon>Actinomycetota</taxon>
        <taxon>Actinomycetes</taxon>
        <taxon>Mycobacteriales</taxon>
        <taxon>Nocardiaceae</taxon>
        <taxon>Nocardia</taxon>
    </lineage>
</organism>
<dbReference type="EMBL" id="QJKF01000006">
    <property type="protein sequence ID" value="PXX63214.1"/>
    <property type="molecule type" value="Genomic_DNA"/>
</dbReference>
<comment type="caution">
    <text evidence="2">The sequence shown here is derived from an EMBL/GenBank/DDBJ whole genome shotgun (WGS) entry which is preliminary data.</text>
</comment>
<keyword evidence="3" id="KW-1185">Reference proteome</keyword>
<dbReference type="InterPro" id="IPR032710">
    <property type="entry name" value="NTF2-like_dom_sf"/>
</dbReference>
<dbReference type="InterPro" id="IPR027843">
    <property type="entry name" value="DUF4440"/>
</dbReference>
<evidence type="ECO:0000313" key="2">
    <source>
        <dbReference type="EMBL" id="PXX63214.1"/>
    </source>
</evidence>
<dbReference type="SUPFAM" id="SSF54427">
    <property type="entry name" value="NTF2-like"/>
    <property type="match status" value="1"/>
</dbReference>
<dbReference type="InterPro" id="IPR011944">
    <property type="entry name" value="Steroid_delta5-4_isomerase"/>
</dbReference>
<evidence type="ECO:0000313" key="3">
    <source>
        <dbReference type="Proteomes" id="UP000247569"/>
    </source>
</evidence>